<dbReference type="AlphaFoldDB" id="A0A919AU93"/>
<feature type="compositionally biased region" description="Basic and acidic residues" evidence="1">
    <location>
        <begin position="95"/>
        <end position="104"/>
    </location>
</feature>
<organism evidence="2 3">
    <name type="scientific">Streptomyces mashuensis</name>
    <dbReference type="NCBI Taxonomy" id="33904"/>
    <lineage>
        <taxon>Bacteria</taxon>
        <taxon>Bacillati</taxon>
        <taxon>Actinomycetota</taxon>
        <taxon>Actinomycetes</taxon>
        <taxon>Kitasatosporales</taxon>
        <taxon>Streptomycetaceae</taxon>
        <taxon>Streptomyces</taxon>
    </lineage>
</organism>
<comment type="caution">
    <text evidence="2">The sequence shown here is derived from an EMBL/GenBank/DDBJ whole genome shotgun (WGS) entry which is preliminary data.</text>
</comment>
<dbReference type="EMBL" id="BNBD01000001">
    <property type="protein sequence ID" value="GHF26454.1"/>
    <property type="molecule type" value="Genomic_DNA"/>
</dbReference>
<sequence length="104" mass="11205">MRHLGSPVRVRSAAGRARPGPPHTLVVVSERKYPSEPEPLGRTCPWCHGSGCVPRVLAYSCGTHPFRGPAETVHRSGQCRHCRGSGVYASEQDPTLDHGGDHDA</sequence>
<protein>
    <submittedName>
        <fullName evidence="2">Uncharacterized protein</fullName>
    </submittedName>
</protein>
<keyword evidence="3" id="KW-1185">Reference proteome</keyword>
<feature type="region of interest" description="Disordered" evidence="1">
    <location>
        <begin position="1"/>
        <end position="23"/>
    </location>
</feature>
<evidence type="ECO:0000313" key="3">
    <source>
        <dbReference type="Proteomes" id="UP000638313"/>
    </source>
</evidence>
<proteinExistence type="predicted"/>
<reference evidence="2" key="2">
    <citation type="submission" date="2020-09" db="EMBL/GenBank/DDBJ databases">
        <authorList>
            <person name="Sun Q."/>
            <person name="Ohkuma M."/>
        </authorList>
    </citation>
    <scope>NUCLEOTIDE SEQUENCE</scope>
    <source>
        <strain evidence="2">JCM 4059</strain>
    </source>
</reference>
<evidence type="ECO:0000256" key="1">
    <source>
        <dbReference type="SAM" id="MobiDB-lite"/>
    </source>
</evidence>
<accession>A0A919AU93</accession>
<name>A0A919AU93_9ACTN</name>
<evidence type="ECO:0000313" key="2">
    <source>
        <dbReference type="EMBL" id="GHF26454.1"/>
    </source>
</evidence>
<dbReference type="Proteomes" id="UP000638313">
    <property type="component" value="Unassembled WGS sequence"/>
</dbReference>
<feature type="region of interest" description="Disordered" evidence="1">
    <location>
        <begin position="84"/>
        <end position="104"/>
    </location>
</feature>
<gene>
    <name evidence="2" type="ORF">GCM10010218_04120</name>
</gene>
<reference evidence="2" key="1">
    <citation type="journal article" date="2014" name="Int. J. Syst. Evol. Microbiol.">
        <title>Complete genome sequence of Corynebacterium casei LMG S-19264T (=DSM 44701T), isolated from a smear-ripened cheese.</title>
        <authorList>
            <consortium name="US DOE Joint Genome Institute (JGI-PGF)"/>
            <person name="Walter F."/>
            <person name="Albersmeier A."/>
            <person name="Kalinowski J."/>
            <person name="Ruckert C."/>
        </authorList>
    </citation>
    <scope>NUCLEOTIDE SEQUENCE</scope>
    <source>
        <strain evidence="2">JCM 4059</strain>
    </source>
</reference>